<reference evidence="1 2" key="1">
    <citation type="journal article" date="2019" name="New Phytol.">
        <title>Comparative genomics reveals unique wood-decay strategies and fruiting body development in the Schizophyllaceae.</title>
        <authorList>
            <person name="Almasi E."/>
            <person name="Sahu N."/>
            <person name="Krizsan K."/>
            <person name="Balint B."/>
            <person name="Kovacs G.M."/>
            <person name="Kiss B."/>
            <person name="Cseklye J."/>
            <person name="Drula E."/>
            <person name="Henrissat B."/>
            <person name="Nagy I."/>
            <person name="Chovatia M."/>
            <person name="Adam C."/>
            <person name="LaButti K."/>
            <person name="Lipzen A."/>
            <person name="Riley R."/>
            <person name="Grigoriev I.V."/>
            <person name="Nagy L.G."/>
        </authorList>
    </citation>
    <scope>NUCLEOTIDE SEQUENCE [LARGE SCALE GENOMIC DNA]</scope>
    <source>
        <strain evidence="1 2">NL-1724</strain>
    </source>
</reference>
<name>A0A550CJL0_9AGAR</name>
<dbReference type="EMBL" id="VDMD01000006">
    <property type="protein sequence ID" value="TRM64957.1"/>
    <property type="molecule type" value="Genomic_DNA"/>
</dbReference>
<dbReference type="AlphaFoldDB" id="A0A550CJL0"/>
<sequence>MTYQYDCKIPACLPELTFVDSITVGLSAMRMLCGALFRPDVYGNAQRLAPQPAYDVIQAIIDIGAQGQMLVQALQGLLEVVRQVLLPASAGPLEPYQDLIDVQCRNLLCSLNEFLLAVNFTMAAFHALVYTVDNQLSRAWNSDSFDRLLPAIRQMRKHGEALRVKADGMKISAEHIPERFTLSKIAELCGDSEHRRRELDCMDTVLLRPMADQAQKLEQYASNLLLSLPGTYLTVFELKVFCALLSHILCFI</sequence>
<dbReference type="Proteomes" id="UP000320762">
    <property type="component" value="Unassembled WGS sequence"/>
</dbReference>
<comment type="caution">
    <text evidence="1">The sequence shown here is derived from an EMBL/GenBank/DDBJ whole genome shotgun (WGS) entry which is preliminary data.</text>
</comment>
<accession>A0A550CJL0</accession>
<evidence type="ECO:0000313" key="1">
    <source>
        <dbReference type="EMBL" id="TRM64957.1"/>
    </source>
</evidence>
<evidence type="ECO:0000313" key="2">
    <source>
        <dbReference type="Proteomes" id="UP000320762"/>
    </source>
</evidence>
<proteinExistence type="predicted"/>
<protein>
    <submittedName>
        <fullName evidence="1">Uncharacterized protein</fullName>
    </submittedName>
</protein>
<organism evidence="1 2">
    <name type="scientific">Schizophyllum amplum</name>
    <dbReference type="NCBI Taxonomy" id="97359"/>
    <lineage>
        <taxon>Eukaryota</taxon>
        <taxon>Fungi</taxon>
        <taxon>Dikarya</taxon>
        <taxon>Basidiomycota</taxon>
        <taxon>Agaricomycotina</taxon>
        <taxon>Agaricomycetes</taxon>
        <taxon>Agaricomycetidae</taxon>
        <taxon>Agaricales</taxon>
        <taxon>Schizophyllaceae</taxon>
        <taxon>Schizophyllum</taxon>
    </lineage>
</organism>
<keyword evidence="2" id="KW-1185">Reference proteome</keyword>
<gene>
    <name evidence="1" type="ORF">BD626DRAFT_490454</name>
</gene>